<evidence type="ECO:0000313" key="1">
    <source>
        <dbReference type="EMBL" id="AKZ64460.1"/>
    </source>
</evidence>
<organism evidence="1 2">
    <name type="scientific">Herbaspirillum hiltneri N3</name>
    <dbReference type="NCBI Taxonomy" id="1262470"/>
    <lineage>
        <taxon>Bacteria</taxon>
        <taxon>Pseudomonadati</taxon>
        <taxon>Pseudomonadota</taxon>
        <taxon>Betaproteobacteria</taxon>
        <taxon>Burkholderiales</taxon>
        <taxon>Oxalobacteraceae</taxon>
        <taxon>Herbaspirillum</taxon>
    </lineage>
</organism>
<sequence length="96" mass="11399">MRITANGSYRWAEDTPKYWKKELIIFQITHDSRTWNCVPLPALKQLYLNGEETIRCRFDQMLIGMRLATYRQKIILKSIVSIRQKRTAIGQKQTLL</sequence>
<proteinExistence type="predicted"/>
<accession>A0ABN4I034</accession>
<evidence type="ECO:0000313" key="2">
    <source>
        <dbReference type="Proteomes" id="UP000063429"/>
    </source>
</evidence>
<gene>
    <name evidence="1" type="ORF">F506_18970</name>
</gene>
<protein>
    <submittedName>
        <fullName evidence="1">Uncharacterized protein</fullName>
    </submittedName>
</protein>
<reference evidence="2" key="1">
    <citation type="journal article" date="2015" name="Genome Announc.">
        <title>Complete Genome Sequence of Herbaspirillum hiltneri N3 (DSM 17495), Isolated from Surface-Sterilized Wheat Roots.</title>
        <authorList>
            <person name="Guizelini D."/>
            <person name="Saizaki P.M."/>
            <person name="Coimbra N.A."/>
            <person name="Weiss V.A."/>
            <person name="Faoro H."/>
            <person name="Sfeir M.Z."/>
            <person name="Baura V.A."/>
            <person name="Monteiro R.A."/>
            <person name="Chubatsu L.S."/>
            <person name="Souza E.M."/>
            <person name="Cruz L.M."/>
            <person name="Pedrosa F.O."/>
            <person name="Raittz R.T."/>
            <person name="Marchaukoski J.N."/>
            <person name="Steffens M.B."/>
        </authorList>
    </citation>
    <scope>NUCLEOTIDE SEQUENCE [LARGE SCALE GENOMIC DNA]</scope>
    <source>
        <strain evidence="2">N3</strain>
    </source>
</reference>
<dbReference type="EMBL" id="CP011409">
    <property type="protein sequence ID" value="AKZ64460.1"/>
    <property type="molecule type" value="Genomic_DNA"/>
</dbReference>
<name>A0ABN4I034_9BURK</name>
<keyword evidence="2" id="KW-1185">Reference proteome</keyword>
<dbReference type="Proteomes" id="UP000063429">
    <property type="component" value="Chromosome"/>
</dbReference>